<reference evidence="1 2" key="1">
    <citation type="submission" date="2020-08" db="EMBL/GenBank/DDBJ databases">
        <title>Sequencing the genomes of 1000 actinobacteria strains.</title>
        <authorList>
            <person name="Klenk H.-P."/>
        </authorList>
    </citation>
    <scope>NUCLEOTIDE SEQUENCE [LARGE SCALE GENOMIC DNA]</scope>
    <source>
        <strain evidence="1 2">DSM 43675</strain>
    </source>
</reference>
<sequence length="177" mass="19670">MPEYPVTAHFNMPVDHHVFSLTEDGERPQIPEYANAILALAPGFAAVNTGIAMGDVRLTVEVHQQPPTLDIDEWEEAVEVTLEATAGRIKVAAVDDSDPTPPFPVLTPNGPGYYRVRVHARGRDTAIDLAVDEPVEDYLIQTWPAPPRPQKIYKQTDRYGSRWVLSAGKGTNDHYRD</sequence>
<comment type="caution">
    <text evidence="1">The sequence shown here is derived from an EMBL/GenBank/DDBJ whole genome shotgun (WGS) entry which is preliminary data.</text>
</comment>
<proteinExistence type="predicted"/>
<gene>
    <name evidence="1" type="ORF">BKA00_005062</name>
</gene>
<dbReference type="AlphaFoldDB" id="A0A7X0L125"/>
<dbReference type="EMBL" id="JACHMQ010000001">
    <property type="protein sequence ID" value="MBB6398148.1"/>
    <property type="molecule type" value="Genomic_DNA"/>
</dbReference>
<accession>A0A7X0L125</accession>
<organism evidence="1 2">
    <name type="scientific">Actinomadura coerulea</name>
    <dbReference type="NCBI Taxonomy" id="46159"/>
    <lineage>
        <taxon>Bacteria</taxon>
        <taxon>Bacillati</taxon>
        <taxon>Actinomycetota</taxon>
        <taxon>Actinomycetes</taxon>
        <taxon>Streptosporangiales</taxon>
        <taxon>Thermomonosporaceae</taxon>
        <taxon>Actinomadura</taxon>
    </lineage>
</organism>
<evidence type="ECO:0000313" key="2">
    <source>
        <dbReference type="Proteomes" id="UP000546324"/>
    </source>
</evidence>
<name>A0A7X0L125_9ACTN</name>
<dbReference type="RefSeq" id="WP_185028881.1">
    <property type="nucleotide sequence ID" value="NZ_JACHMQ010000001.1"/>
</dbReference>
<protein>
    <submittedName>
        <fullName evidence="1">Uncharacterized protein</fullName>
    </submittedName>
</protein>
<keyword evidence="2" id="KW-1185">Reference proteome</keyword>
<dbReference type="Proteomes" id="UP000546324">
    <property type="component" value="Unassembled WGS sequence"/>
</dbReference>
<evidence type="ECO:0000313" key="1">
    <source>
        <dbReference type="EMBL" id="MBB6398148.1"/>
    </source>
</evidence>